<dbReference type="CDD" id="cd09917">
    <property type="entry name" value="F-box_SF"/>
    <property type="match status" value="1"/>
</dbReference>
<dbReference type="AlphaFoldDB" id="A0A9P5NLW5"/>
<dbReference type="InterPro" id="IPR036047">
    <property type="entry name" value="F-box-like_dom_sf"/>
</dbReference>
<dbReference type="SUPFAM" id="SSF81383">
    <property type="entry name" value="F-box domain"/>
    <property type="match status" value="1"/>
</dbReference>
<keyword evidence="3" id="KW-1185">Reference proteome</keyword>
<dbReference type="SMART" id="SM00256">
    <property type="entry name" value="FBOX"/>
    <property type="match status" value="1"/>
</dbReference>
<organism evidence="2 3">
    <name type="scientific">Gymnopilus junonius</name>
    <name type="common">Spectacular rustgill mushroom</name>
    <name type="synonym">Gymnopilus spectabilis subsp. junonius</name>
    <dbReference type="NCBI Taxonomy" id="109634"/>
    <lineage>
        <taxon>Eukaryota</taxon>
        <taxon>Fungi</taxon>
        <taxon>Dikarya</taxon>
        <taxon>Basidiomycota</taxon>
        <taxon>Agaricomycotina</taxon>
        <taxon>Agaricomycetes</taxon>
        <taxon>Agaricomycetidae</taxon>
        <taxon>Agaricales</taxon>
        <taxon>Agaricineae</taxon>
        <taxon>Hymenogastraceae</taxon>
        <taxon>Gymnopilus</taxon>
    </lineage>
</organism>
<evidence type="ECO:0000313" key="3">
    <source>
        <dbReference type="Proteomes" id="UP000724874"/>
    </source>
</evidence>
<gene>
    <name evidence="2" type="ORF">CPB84DRAFT_1781143</name>
</gene>
<proteinExistence type="predicted"/>
<dbReference type="Gene3D" id="1.20.1280.50">
    <property type="match status" value="1"/>
</dbReference>
<feature type="domain" description="F-box" evidence="1">
    <location>
        <begin position="1"/>
        <end position="48"/>
    </location>
</feature>
<name>A0A9P5NLW5_GYMJU</name>
<evidence type="ECO:0000313" key="2">
    <source>
        <dbReference type="EMBL" id="KAF8898015.1"/>
    </source>
</evidence>
<protein>
    <recommendedName>
        <fullName evidence="1">F-box domain-containing protein</fullName>
    </recommendedName>
</protein>
<accession>A0A9P5NLW5</accession>
<dbReference type="OrthoDB" id="3149552at2759"/>
<dbReference type="EMBL" id="JADNYJ010000056">
    <property type="protein sequence ID" value="KAF8898015.1"/>
    <property type="molecule type" value="Genomic_DNA"/>
</dbReference>
<dbReference type="Proteomes" id="UP000724874">
    <property type="component" value="Unassembled WGS sequence"/>
</dbReference>
<dbReference type="InterPro" id="IPR001810">
    <property type="entry name" value="F-box_dom"/>
</dbReference>
<reference evidence="2" key="1">
    <citation type="submission" date="2020-11" db="EMBL/GenBank/DDBJ databases">
        <authorList>
            <consortium name="DOE Joint Genome Institute"/>
            <person name="Ahrendt S."/>
            <person name="Riley R."/>
            <person name="Andreopoulos W."/>
            <person name="LaButti K."/>
            <person name="Pangilinan J."/>
            <person name="Ruiz-duenas F.J."/>
            <person name="Barrasa J.M."/>
            <person name="Sanchez-Garcia M."/>
            <person name="Camarero S."/>
            <person name="Miyauchi S."/>
            <person name="Serrano A."/>
            <person name="Linde D."/>
            <person name="Babiker R."/>
            <person name="Drula E."/>
            <person name="Ayuso-Fernandez I."/>
            <person name="Pacheco R."/>
            <person name="Padilla G."/>
            <person name="Ferreira P."/>
            <person name="Barriuso J."/>
            <person name="Kellner H."/>
            <person name="Castanera R."/>
            <person name="Alfaro M."/>
            <person name="Ramirez L."/>
            <person name="Pisabarro A.G."/>
            <person name="Kuo A."/>
            <person name="Tritt A."/>
            <person name="Lipzen A."/>
            <person name="He G."/>
            <person name="Yan M."/>
            <person name="Ng V."/>
            <person name="Cullen D."/>
            <person name="Martin F."/>
            <person name="Rosso M.-N."/>
            <person name="Henrissat B."/>
            <person name="Hibbett D."/>
            <person name="Martinez A.T."/>
            <person name="Grigoriev I.V."/>
        </authorList>
    </citation>
    <scope>NUCLEOTIDE SEQUENCE</scope>
    <source>
        <strain evidence="2">AH 44721</strain>
    </source>
</reference>
<evidence type="ECO:0000259" key="1">
    <source>
        <dbReference type="PROSITE" id="PS50181"/>
    </source>
</evidence>
<sequence>MAQLPDLAPELLTEILSQLSYKELLRCLRVCHLFFDVITKSSELDYHIHLQVAGMWNNSQCPIPIPTRLALLKKREKCWDFFKPSLLTKYPIPGTSSLLYDLSSTVLSHGTSPNEPTYETQGIQFLQLPFLSDDSDIESMSWDFINLGMTITEYALSIEINDLLVLVVSEVDEHEPTTINLAVVLLQYSTKKTHQLAENPVFSLCSAAEDMGIPSIGIDVSEENLAISVVFEHPFTRGAASTLCIFNWRTGKSKTDPLKYRVPVFNTSLVFLRDDILVNPNSIRNSIDIYYICPSNSISASDPPEKVVRLVHSLSLPTLQTEVYITSISCIARPNMGCESPNIMSTSKPYTSDPANAVVQFVMCLIKSNGTRQTFCMMVHRTALLDLIPLDKIEADVPGASVLQAWDAWGPPVTRWFSNTHISTAYITCISDENAGARDTIHVFNFNPAMVKLARHRKLDERILDEADIKIVDSKRSEDITCLSEGFFISDIIGKLPYVRCMSKAKWDFDEVVMSEDYLLGLKKLPNSHRMKEMTLMYFG</sequence>
<dbReference type="Pfam" id="PF12937">
    <property type="entry name" value="F-box-like"/>
    <property type="match status" value="1"/>
</dbReference>
<comment type="caution">
    <text evidence="2">The sequence shown here is derived from an EMBL/GenBank/DDBJ whole genome shotgun (WGS) entry which is preliminary data.</text>
</comment>
<dbReference type="PROSITE" id="PS50181">
    <property type="entry name" value="FBOX"/>
    <property type="match status" value="1"/>
</dbReference>